<evidence type="ECO:0000313" key="15">
    <source>
        <dbReference type="EMBL" id="RIX27967.1"/>
    </source>
</evidence>
<comment type="similarity">
    <text evidence="14">Belongs to the UbiA prenyltransferase family. Protoheme IX farnesyltransferase subfamily.</text>
</comment>
<dbReference type="Gene3D" id="1.10.357.140">
    <property type="entry name" value="UbiA prenyltransferase"/>
    <property type="match status" value="1"/>
</dbReference>
<feature type="transmembrane region" description="Helical" evidence="14">
    <location>
        <begin position="59"/>
        <end position="83"/>
    </location>
</feature>
<dbReference type="RefSeq" id="WP_119482277.1">
    <property type="nucleotide sequence ID" value="NZ_QXTG01000002.1"/>
</dbReference>
<evidence type="ECO:0000256" key="14">
    <source>
        <dbReference type="HAMAP-Rule" id="MF_00154"/>
    </source>
</evidence>
<evidence type="ECO:0000256" key="12">
    <source>
        <dbReference type="ARBA" id="ARBA00042475"/>
    </source>
</evidence>
<keyword evidence="8 14" id="KW-0350">Heme biosynthesis</keyword>
<keyword evidence="16" id="KW-1185">Reference proteome</keyword>
<evidence type="ECO:0000256" key="11">
    <source>
        <dbReference type="ARBA" id="ARBA00040810"/>
    </source>
</evidence>
<feature type="transmembrane region" description="Helical" evidence="14">
    <location>
        <begin position="35"/>
        <end position="53"/>
    </location>
</feature>
<feature type="transmembrane region" description="Helical" evidence="14">
    <location>
        <begin position="104"/>
        <end position="124"/>
    </location>
</feature>
<evidence type="ECO:0000256" key="3">
    <source>
        <dbReference type="ARBA" id="ARBA00012292"/>
    </source>
</evidence>
<dbReference type="InterPro" id="IPR006369">
    <property type="entry name" value="Protohaem_IX_farnesylTrfase"/>
</dbReference>
<dbReference type="PANTHER" id="PTHR43448:SF7">
    <property type="entry name" value="4-HYDROXYBENZOATE SOLANESYLTRANSFERASE"/>
    <property type="match status" value="1"/>
</dbReference>
<evidence type="ECO:0000256" key="5">
    <source>
        <dbReference type="ARBA" id="ARBA00022679"/>
    </source>
</evidence>
<dbReference type="FunFam" id="1.10.357.140:FF:000001">
    <property type="entry name" value="Protoheme IX farnesyltransferase"/>
    <property type="match status" value="1"/>
</dbReference>
<dbReference type="InterPro" id="IPR030470">
    <property type="entry name" value="UbiA_prenylTrfase_CS"/>
</dbReference>
<evidence type="ECO:0000256" key="13">
    <source>
        <dbReference type="ARBA" id="ARBA00047690"/>
    </source>
</evidence>
<gene>
    <name evidence="14" type="primary">ctaB</name>
    <name evidence="15" type="ORF">D1781_10660</name>
</gene>
<feature type="transmembrane region" description="Helical" evidence="14">
    <location>
        <begin position="130"/>
        <end position="151"/>
    </location>
</feature>
<accession>A0A3A1U298</accession>
<evidence type="ECO:0000256" key="1">
    <source>
        <dbReference type="ARBA" id="ARBA00004651"/>
    </source>
</evidence>
<keyword evidence="6 14" id="KW-0812">Transmembrane</keyword>
<dbReference type="UniPathway" id="UPA00834">
    <property type="reaction ID" value="UER00712"/>
</dbReference>
<keyword evidence="9 14" id="KW-0472">Membrane</keyword>
<name>A0A3A1U298_9MICO</name>
<comment type="function">
    <text evidence="14">Converts heme B (protoheme IX) to heme O by substitution of the vinyl group on carbon 2 of heme B porphyrin ring with a hydroxyethyl farnesyl side group.</text>
</comment>
<comment type="subcellular location">
    <subcellularLocation>
        <location evidence="1 14">Cell membrane</location>
        <topology evidence="1 14">Multi-pass membrane protein</topology>
    </subcellularLocation>
</comment>
<dbReference type="HAMAP" id="MF_00154">
    <property type="entry name" value="CyoE_CtaB"/>
    <property type="match status" value="1"/>
</dbReference>
<dbReference type="EMBL" id="QXTG01000002">
    <property type="protein sequence ID" value="RIX27967.1"/>
    <property type="molecule type" value="Genomic_DNA"/>
</dbReference>
<evidence type="ECO:0000256" key="2">
    <source>
        <dbReference type="ARBA" id="ARBA00004919"/>
    </source>
</evidence>
<dbReference type="InterPro" id="IPR044878">
    <property type="entry name" value="UbiA_sf"/>
</dbReference>
<evidence type="ECO:0000256" key="8">
    <source>
        <dbReference type="ARBA" id="ARBA00023133"/>
    </source>
</evidence>
<dbReference type="EC" id="2.5.1.141" evidence="3 14"/>
<sequence>MSTTVRASDGQAEAARRERVPAGRQVRGYVALMKLRVVELLLVTTVPVMILAVRGVPDLLVVAATLVGGTLSAGAANAFNMVIDRDIDRVMHRTRHRPLVTGDLTPRQALVFAWALTVASTLVLGLLTTWLAAALSLAAIGFYVFIYTLWLKRRTSQNIIWGGLAGCFPVLIGWAAVTGSLSPAAWVLFAVIFLWTPPHYWPLSMKYRDDYSSVGVPMLGAIRSQSQVGLQTVLYAWATLACTLLLVPVAGMGPIYTVVALGAGGWFVWETHRLYARALAGEKAAPMRVFHASIGSLSLVFLGIALDVLVRL</sequence>
<feature type="transmembrane region" description="Helical" evidence="14">
    <location>
        <begin position="289"/>
        <end position="310"/>
    </location>
</feature>
<evidence type="ECO:0000313" key="16">
    <source>
        <dbReference type="Proteomes" id="UP000265742"/>
    </source>
</evidence>
<keyword evidence="4 14" id="KW-1003">Cell membrane</keyword>
<dbReference type="NCBIfam" id="TIGR01473">
    <property type="entry name" value="cyoE_ctaB"/>
    <property type="match status" value="1"/>
</dbReference>
<proteinExistence type="inferred from homology"/>
<feature type="transmembrane region" description="Helical" evidence="14">
    <location>
        <begin position="253"/>
        <end position="269"/>
    </location>
</feature>
<dbReference type="GO" id="GO:0005886">
    <property type="term" value="C:plasma membrane"/>
    <property type="evidence" value="ECO:0007669"/>
    <property type="project" value="UniProtKB-SubCell"/>
</dbReference>
<reference evidence="16" key="1">
    <citation type="submission" date="2018-09" db="EMBL/GenBank/DDBJ databases">
        <authorList>
            <person name="Kim I."/>
        </authorList>
    </citation>
    <scope>NUCLEOTIDE SEQUENCE [LARGE SCALE GENOMIC DNA]</scope>
    <source>
        <strain evidence="16">DD4a</strain>
    </source>
</reference>
<dbReference type="Proteomes" id="UP000265742">
    <property type="component" value="Unassembled WGS sequence"/>
</dbReference>
<dbReference type="PROSITE" id="PS00943">
    <property type="entry name" value="UBIA"/>
    <property type="match status" value="1"/>
</dbReference>
<feature type="transmembrane region" description="Helical" evidence="14">
    <location>
        <begin position="158"/>
        <end position="177"/>
    </location>
</feature>
<evidence type="ECO:0000256" key="9">
    <source>
        <dbReference type="ARBA" id="ARBA00023136"/>
    </source>
</evidence>
<keyword evidence="5 14" id="KW-0808">Transferase</keyword>
<dbReference type="AlphaFoldDB" id="A0A3A1U298"/>
<comment type="pathway">
    <text evidence="2 14">Porphyrin-containing compound metabolism; heme O biosynthesis; heme O from protoheme: step 1/1.</text>
</comment>
<comment type="caution">
    <text evidence="15">The sequence shown here is derived from an EMBL/GenBank/DDBJ whole genome shotgun (WGS) entry which is preliminary data.</text>
</comment>
<dbReference type="GO" id="GO:0008495">
    <property type="term" value="F:protoheme IX farnesyltransferase activity"/>
    <property type="evidence" value="ECO:0007669"/>
    <property type="project" value="UniProtKB-UniRule"/>
</dbReference>
<dbReference type="PANTHER" id="PTHR43448">
    <property type="entry name" value="PROTOHEME IX FARNESYLTRANSFERASE, MITOCHONDRIAL"/>
    <property type="match status" value="1"/>
</dbReference>
<evidence type="ECO:0000256" key="6">
    <source>
        <dbReference type="ARBA" id="ARBA00022692"/>
    </source>
</evidence>
<organism evidence="15 16">
    <name type="scientific">Amnibacterium setariae</name>
    <dbReference type="NCBI Taxonomy" id="2306585"/>
    <lineage>
        <taxon>Bacteria</taxon>
        <taxon>Bacillati</taxon>
        <taxon>Actinomycetota</taxon>
        <taxon>Actinomycetes</taxon>
        <taxon>Micrococcales</taxon>
        <taxon>Microbacteriaceae</taxon>
        <taxon>Amnibacterium</taxon>
    </lineage>
</organism>
<evidence type="ECO:0000256" key="7">
    <source>
        <dbReference type="ARBA" id="ARBA00022989"/>
    </source>
</evidence>
<dbReference type="Pfam" id="PF01040">
    <property type="entry name" value="UbiA"/>
    <property type="match status" value="1"/>
</dbReference>
<dbReference type="CDD" id="cd13957">
    <property type="entry name" value="PT_UbiA_Cox10"/>
    <property type="match status" value="1"/>
</dbReference>
<comment type="miscellaneous">
    <text evidence="14">Carbon 2 of the heme B porphyrin ring is defined according to the Fischer nomenclature.</text>
</comment>
<evidence type="ECO:0000256" key="10">
    <source>
        <dbReference type="ARBA" id="ARBA00030253"/>
    </source>
</evidence>
<dbReference type="InterPro" id="IPR000537">
    <property type="entry name" value="UbiA_prenyltransferase"/>
</dbReference>
<dbReference type="OrthoDB" id="9814417at2"/>
<keyword evidence="7 14" id="KW-1133">Transmembrane helix</keyword>
<comment type="catalytic activity">
    <reaction evidence="13 14">
        <text>heme b + (2E,6E)-farnesyl diphosphate + H2O = Fe(II)-heme o + diphosphate</text>
        <dbReference type="Rhea" id="RHEA:28070"/>
        <dbReference type="ChEBI" id="CHEBI:15377"/>
        <dbReference type="ChEBI" id="CHEBI:33019"/>
        <dbReference type="ChEBI" id="CHEBI:60344"/>
        <dbReference type="ChEBI" id="CHEBI:60530"/>
        <dbReference type="ChEBI" id="CHEBI:175763"/>
        <dbReference type="EC" id="2.5.1.141"/>
    </reaction>
</comment>
<protein>
    <recommendedName>
        <fullName evidence="11 14">Protoheme IX farnesyltransferase</fullName>
        <ecNumber evidence="3 14">2.5.1.141</ecNumber>
    </recommendedName>
    <alternativeName>
        <fullName evidence="12 14">Heme B farnesyltransferase</fullName>
    </alternativeName>
    <alternativeName>
        <fullName evidence="10 14">Heme O synthase</fullName>
    </alternativeName>
</protein>
<dbReference type="GO" id="GO:0048034">
    <property type="term" value="P:heme O biosynthetic process"/>
    <property type="evidence" value="ECO:0007669"/>
    <property type="project" value="UniProtKB-UniRule"/>
</dbReference>
<feature type="transmembrane region" description="Helical" evidence="14">
    <location>
        <begin position="228"/>
        <end position="247"/>
    </location>
</feature>
<dbReference type="NCBIfam" id="NF003349">
    <property type="entry name" value="PRK04375.1-2"/>
    <property type="match status" value="1"/>
</dbReference>
<evidence type="ECO:0000256" key="4">
    <source>
        <dbReference type="ARBA" id="ARBA00022475"/>
    </source>
</evidence>
<feature type="transmembrane region" description="Helical" evidence="14">
    <location>
        <begin position="183"/>
        <end position="201"/>
    </location>
</feature>